<reference evidence="2" key="1">
    <citation type="journal article" date="2019" name="Int. J. Syst. Evol. Microbiol.">
        <title>The Global Catalogue of Microorganisms (GCM) 10K type strain sequencing project: providing services to taxonomists for standard genome sequencing and annotation.</title>
        <authorList>
            <consortium name="The Broad Institute Genomics Platform"/>
            <consortium name="The Broad Institute Genome Sequencing Center for Infectious Disease"/>
            <person name="Wu L."/>
            <person name="Ma J."/>
        </authorList>
    </citation>
    <scope>NUCLEOTIDE SEQUENCE [LARGE SCALE GENOMIC DNA]</scope>
    <source>
        <strain evidence="2">NBRC 3250</strain>
    </source>
</reference>
<dbReference type="CDD" id="cd03801">
    <property type="entry name" value="GT4_PimA-like"/>
    <property type="match status" value="1"/>
</dbReference>
<evidence type="ECO:0000313" key="2">
    <source>
        <dbReference type="Proteomes" id="UP001156672"/>
    </source>
</evidence>
<dbReference type="Gene3D" id="3.40.50.2000">
    <property type="entry name" value="Glycogen Phosphorylase B"/>
    <property type="match status" value="2"/>
</dbReference>
<sequence>MIMDGKNLDGEEPLSVVRGFVDNIDKATIIGWAYNGTDEPVLIRLLCNGIVLGLVKADLYREDLKQSGIGDGYHAFCFNVLGGLPSGQPIQIEAREARGGAELEGSPCIIELPAEAREVTALAAVQTEKRAGFLDIVERRYIAGWAWDESKPENSVGIQVIVNDRILINSIANRYRGDIKECGIGTGNYGFVIVIPENLSLRVRNIVRVIRDDGAELEGSPAIIESVSVFDPDILWFMQFAAKNVENNEERKRVSEILLSTLDVLKTTANQEMAGYVNHSVERHQALVSGSEGAWGNIKSRCKRALVIDSRFPDPSRDAGSNAIVSHIRALSDMGYDVFFISLNEKKATREQKLFLERDGIQTFEAPLFDTVESVLRHQRDSFSLVYLHRVEVAHAYIGLARYFQTHARIIFSVADLSYLRLERQAAELDDIELKNKARRVRVLERICAIQADALITHSTEEMRLLKELAPRTPVFVVPWAIMTPPVIQRPHMRSGCLFVGHYGHHPNVDAALWLIEEIMPLVHKQRPDIICYLAGSHMPEHLRKVSCRGVEILGYVQDLDEVFGKVRIGVAPLRFGAGIKGKVLEMLGWGLPVVMTPIASEGIPFPLELRELITDGEAENIAEMIISMHENENIDNISRKGVSFIRENYSILSIIKEMEKVEREVLIQ</sequence>
<dbReference type="Proteomes" id="UP001156672">
    <property type="component" value="Unassembled WGS sequence"/>
</dbReference>
<dbReference type="SUPFAM" id="SSF53756">
    <property type="entry name" value="UDP-Glycosyltransferase/glycogen phosphorylase"/>
    <property type="match status" value="1"/>
</dbReference>
<dbReference type="EMBL" id="BSNW01000016">
    <property type="protein sequence ID" value="GLQ69282.1"/>
    <property type="molecule type" value="Genomic_DNA"/>
</dbReference>
<protein>
    <recommendedName>
        <fullName evidence="3">Glycosyltransferase</fullName>
    </recommendedName>
</protein>
<dbReference type="Pfam" id="PF13692">
    <property type="entry name" value="Glyco_trans_1_4"/>
    <property type="match status" value="1"/>
</dbReference>
<gene>
    <name evidence="1" type="ORF">GCM10007866_17330</name>
</gene>
<proteinExistence type="predicted"/>
<evidence type="ECO:0008006" key="3">
    <source>
        <dbReference type="Google" id="ProtNLM"/>
    </source>
</evidence>
<accession>A0ABQ5X0I8</accession>
<dbReference type="PANTHER" id="PTHR12526">
    <property type="entry name" value="GLYCOSYLTRANSFERASE"/>
    <property type="match status" value="1"/>
</dbReference>
<keyword evidence="2" id="KW-1185">Reference proteome</keyword>
<name>A0ABQ5X0I8_9PROT</name>
<evidence type="ECO:0000313" key="1">
    <source>
        <dbReference type="EMBL" id="GLQ69282.1"/>
    </source>
</evidence>
<dbReference type="PANTHER" id="PTHR12526:SF584">
    <property type="entry name" value="GLYCOSYLTRANSFERASE"/>
    <property type="match status" value="1"/>
</dbReference>
<organism evidence="1 2">
    <name type="scientific">Gluconobacter albidus</name>
    <dbReference type="NCBI Taxonomy" id="318683"/>
    <lineage>
        <taxon>Bacteria</taxon>
        <taxon>Pseudomonadati</taxon>
        <taxon>Pseudomonadota</taxon>
        <taxon>Alphaproteobacteria</taxon>
        <taxon>Acetobacterales</taxon>
        <taxon>Acetobacteraceae</taxon>
        <taxon>Gluconobacter</taxon>
    </lineage>
</organism>
<comment type="caution">
    <text evidence="1">The sequence shown here is derived from an EMBL/GenBank/DDBJ whole genome shotgun (WGS) entry which is preliminary data.</text>
</comment>